<name>A0A699KHM2_TANCI</name>
<accession>A0A699KHM2</accession>
<dbReference type="AlphaFoldDB" id="A0A699KHM2"/>
<gene>
    <name evidence="1" type="ORF">Tci_663736</name>
</gene>
<comment type="caution">
    <text evidence="1">The sequence shown here is derived from an EMBL/GenBank/DDBJ whole genome shotgun (WGS) entry which is preliminary data.</text>
</comment>
<feature type="non-terminal residue" evidence="1">
    <location>
        <position position="58"/>
    </location>
</feature>
<dbReference type="EMBL" id="BKCJ010513860">
    <property type="protein sequence ID" value="GFA91764.1"/>
    <property type="molecule type" value="Genomic_DNA"/>
</dbReference>
<proteinExistence type="predicted"/>
<sequence length="58" mass="5689">MKKGWSGGGFEVIVVVRVAVHGFAGSITGGGQRWVVGGRGGDGGSDAMILVRDGGGAC</sequence>
<organism evidence="1">
    <name type="scientific">Tanacetum cinerariifolium</name>
    <name type="common">Dalmatian daisy</name>
    <name type="synonym">Chrysanthemum cinerariifolium</name>
    <dbReference type="NCBI Taxonomy" id="118510"/>
    <lineage>
        <taxon>Eukaryota</taxon>
        <taxon>Viridiplantae</taxon>
        <taxon>Streptophyta</taxon>
        <taxon>Embryophyta</taxon>
        <taxon>Tracheophyta</taxon>
        <taxon>Spermatophyta</taxon>
        <taxon>Magnoliopsida</taxon>
        <taxon>eudicotyledons</taxon>
        <taxon>Gunneridae</taxon>
        <taxon>Pentapetalae</taxon>
        <taxon>asterids</taxon>
        <taxon>campanulids</taxon>
        <taxon>Asterales</taxon>
        <taxon>Asteraceae</taxon>
        <taxon>Asteroideae</taxon>
        <taxon>Anthemideae</taxon>
        <taxon>Anthemidinae</taxon>
        <taxon>Tanacetum</taxon>
    </lineage>
</organism>
<protein>
    <submittedName>
        <fullName evidence="1">Uncharacterized protein</fullName>
    </submittedName>
</protein>
<evidence type="ECO:0000313" key="1">
    <source>
        <dbReference type="EMBL" id="GFA91764.1"/>
    </source>
</evidence>
<reference evidence="1" key="1">
    <citation type="journal article" date="2019" name="Sci. Rep.">
        <title>Draft genome of Tanacetum cinerariifolium, the natural source of mosquito coil.</title>
        <authorList>
            <person name="Yamashiro T."/>
            <person name="Shiraishi A."/>
            <person name="Satake H."/>
            <person name="Nakayama K."/>
        </authorList>
    </citation>
    <scope>NUCLEOTIDE SEQUENCE</scope>
</reference>